<dbReference type="InterPro" id="IPR042229">
    <property type="entry name" value="Listeria/Bacterioides_rpt_sf"/>
</dbReference>
<dbReference type="InterPro" id="IPR013378">
    <property type="entry name" value="InlB-like_B-rpt"/>
</dbReference>
<keyword evidence="2" id="KW-0732">Signal</keyword>
<evidence type="ECO:0000256" key="2">
    <source>
        <dbReference type="SAM" id="SignalP"/>
    </source>
</evidence>
<dbReference type="GO" id="GO:0030313">
    <property type="term" value="C:cell envelope"/>
    <property type="evidence" value="ECO:0007669"/>
    <property type="project" value="UniProtKB-SubCell"/>
</dbReference>
<dbReference type="Pfam" id="PF13306">
    <property type="entry name" value="LRR_5"/>
    <property type="match status" value="3"/>
</dbReference>
<sequence>MKRRFIVCALTIGMMLMMIPQNFIYAVSNTEVEVTSTEIHAENVKADVSYIGKKADTGVQEATLAASAPTDPTFFTFDTANPGMITNYSARPDAPKDIVIPDSYVKDGKTIEITAIGQSAFSGQELTSVVLNDNLLSIGNNAFSSNTKITSIVIPNSVISLGRSAFYGCSALSSVTLSDQLKELPDSVFEGTKVDNLIVPEGVLNIGSRAFYGDSALKNIQLPSTLTGIGSNTFYRAGALQSITLPDKLQLISDSAFAFSGLTSLSLPDAITSISSNSFSNCTALQNIRWPANLKAIKSSAFSGCFNLSDITLPDSVETIDAKAFYSCSGLQKITVGSSIKTIGQNAFNGTKSGIEIHLEQKAVNDVTGAPWGAVKAQIYWQSDDDSCFYISGDGTILGFKPLNHTTGSSQHTASKNHTIVNIPSVINGITVTSIADNAFNSNSDILAVNFPNTLKSIGTRAFYGCGKLGYNDKKIVFPDSVTDIGEEAFVSFSLAVTQIQFGSGIKTIGKDAFRVTNAMKIHLLSKNVNEVTGSPWGASKASIYWKDSDTSCFYVDDKGKLIGFKPLDHTGSDEHTASQNHTVVDIPEEVRGIKVTSIGANAFANSDITSISFPDTVTEIEEAACKNCKSLSYVRLPRNLNMIPDYMFYGCTQLNTIILPDGLTTISDYAFSNTSLETVTFPDTLQSIGTHAFEKTKITFLHLPDSVTKLGTGVFSDCSELTEVTLPNKLNSISGAMFSNDKKLTTIILPESTKTIGTFAFSNCSSLSTLTLPSGITEIYDYAFQGCTSLDSLTLPEGLIRLGENAINGTNISQIKLPSTLLYASKSLTGYKGNTIYVHQARDSSAIAWAQPWGATGATVYYDGEYTDITTSVTYDAVCSKATIHAVITAPENAMIKSVTLPDGEKKDFLNTPVYEFDYPVHMNGEYTITASTNSADTIQAVKVSELVYARIEANSFSLSLNKVSNLTEQSILSSAQAHAYRNNDEQTPITVTLETSLQDIKHALNKSGSRTNAVLSATTKTPDDKTDITVKKEIIISVSDVVRVTFKDWNGTILKDATEITVGSSAVPPADPKREGYTFTGWDHPLSNIQEDTVFTAQYMQKQYSVKYDTNGGTPAYPDKIVTWEQKNLLPGTPNREHYEFLGWRIAGSSENITSENTFKELALNDQVSSITLTAVWKPVSYKLHLITNGGREPDIEKSFTIENNKVDISDVKVTKIGSSFSGWNTVQDGSGDTVEALQDYEPPLKDTYLYAQWTAQDASYYVAIPNKITLHNIPGSGYAGASEVIQMDESHVEDATMPDKTVEVYCTPSITLTNTESQNAYTAKVLTSEQKPYEDASKPLMILSMKGTKQKEFHLRTVKNSQWKRGIYEGSMMFRLKLGG</sequence>
<gene>
    <name evidence="3" type="ORF">CILFYP12_00356</name>
</gene>
<proteinExistence type="predicted"/>
<dbReference type="Pfam" id="PF09479">
    <property type="entry name" value="Flg_new"/>
    <property type="match status" value="3"/>
</dbReference>
<reference evidence="3" key="1">
    <citation type="submission" date="2019-11" db="EMBL/GenBank/DDBJ databases">
        <authorList>
            <person name="Feng L."/>
        </authorList>
    </citation>
    <scope>NUCLEOTIDE SEQUENCE</scope>
    <source>
        <strain evidence="3">CinnocuumLFYP12</strain>
    </source>
</reference>
<accession>A0A6N2RJ16</accession>
<evidence type="ECO:0000256" key="1">
    <source>
        <dbReference type="ARBA" id="ARBA00004196"/>
    </source>
</evidence>
<dbReference type="EMBL" id="CACRTE010000006">
    <property type="protein sequence ID" value="VYS80239.1"/>
    <property type="molecule type" value="Genomic_DNA"/>
</dbReference>
<dbReference type="Gene3D" id="2.60.40.4270">
    <property type="entry name" value="Listeria-Bacteroides repeat domain"/>
    <property type="match status" value="3"/>
</dbReference>
<comment type="subcellular location">
    <subcellularLocation>
        <location evidence="1">Cell envelope</location>
    </subcellularLocation>
</comment>
<evidence type="ECO:0000313" key="3">
    <source>
        <dbReference type="EMBL" id="VYS80239.1"/>
    </source>
</evidence>
<feature type="chain" id="PRO_5038699990" evidence="2">
    <location>
        <begin position="26"/>
        <end position="1383"/>
    </location>
</feature>
<dbReference type="InterPro" id="IPR053139">
    <property type="entry name" value="Surface_bspA-like"/>
</dbReference>
<feature type="signal peptide" evidence="2">
    <location>
        <begin position="1"/>
        <end position="25"/>
    </location>
</feature>
<dbReference type="InterPro" id="IPR032675">
    <property type="entry name" value="LRR_dom_sf"/>
</dbReference>
<protein>
    <submittedName>
        <fullName evidence="3">Listeria-Bacteroides repeat domain (List_Bact_rpt)</fullName>
    </submittedName>
</protein>
<dbReference type="RefSeq" id="WP_156346744.1">
    <property type="nucleotide sequence ID" value="NZ_CACRTE010000006.1"/>
</dbReference>
<dbReference type="InterPro" id="IPR026906">
    <property type="entry name" value="LRR_5"/>
</dbReference>
<organism evidence="3">
    <name type="scientific">Clostridium innocuum</name>
    <dbReference type="NCBI Taxonomy" id="1522"/>
    <lineage>
        <taxon>Bacteria</taxon>
        <taxon>Bacillati</taxon>
        <taxon>Bacillota</taxon>
        <taxon>Clostridia</taxon>
        <taxon>Eubacteriales</taxon>
        <taxon>Clostridiaceae</taxon>
        <taxon>Clostridium</taxon>
    </lineage>
</organism>
<name>A0A6N2RJ16_CLOIN</name>
<dbReference type="PANTHER" id="PTHR45661">
    <property type="entry name" value="SURFACE ANTIGEN"/>
    <property type="match status" value="1"/>
</dbReference>
<dbReference type="Gene3D" id="3.80.10.10">
    <property type="entry name" value="Ribonuclease Inhibitor"/>
    <property type="match status" value="4"/>
</dbReference>
<dbReference type="SUPFAM" id="SSF52058">
    <property type="entry name" value="L domain-like"/>
    <property type="match status" value="2"/>
</dbReference>
<dbReference type="PANTHER" id="PTHR45661:SF3">
    <property type="entry name" value="IG-LIKE DOMAIN-CONTAINING PROTEIN"/>
    <property type="match status" value="1"/>
</dbReference>